<dbReference type="InterPro" id="IPR003108">
    <property type="entry name" value="GAR_dom"/>
</dbReference>
<feature type="domain" description="GAR" evidence="7">
    <location>
        <begin position="357"/>
        <end position="433"/>
    </location>
</feature>
<comment type="similarity">
    <text evidence="4">Belongs to the GAS2 family.</text>
</comment>
<dbReference type="InterPro" id="IPR036872">
    <property type="entry name" value="CH_dom_sf"/>
</dbReference>
<organism evidence="8 10">
    <name type="scientific">Didymodactylos carnosus</name>
    <dbReference type="NCBI Taxonomy" id="1234261"/>
    <lineage>
        <taxon>Eukaryota</taxon>
        <taxon>Metazoa</taxon>
        <taxon>Spiralia</taxon>
        <taxon>Gnathifera</taxon>
        <taxon>Rotifera</taxon>
        <taxon>Eurotatoria</taxon>
        <taxon>Bdelloidea</taxon>
        <taxon>Philodinida</taxon>
        <taxon>Philodinidae</taxon>
        <taxon>Didymodactylos</taxon>
    </lineage>
</organism>
<feature type="compositionally biased region" description="Low complexity" evidence="5">
    <location>
        <begin position="597"/>
        <end position="608"/>
    </location>
</feature>
<evidence type="ECO:0000313" key="9">
    <source>
        <dbReference type="EMBL" id="CAF3582971.1"/>
    </source>
</evidence>
<dbReference type="InterPro" id="IPR036534">
    <property type="entry name" value="GAR_dom_sf"/>
</dbReference>
<dbReference type="AlphaFoldDB" id="A0A813SEA9"/>
<dbReference type="EMBL" id="CAJNOQ010000413">
    <property type="protein sequence ID" value="CAF0798149.1"/>
    <property type="molecule type" value="Genomic_DNA"/>
</dbReference>
<dbReference type="PROSITE" id="PS51460">
    <property type="entry name" value="GAR"/>
    <property type="match status" value="1"/>
</dbReference>
<dbReference type="Proteomes" id="UP000681722">
    <property type="component" value="Unassembled WGS sequence"/>
</dbReference>
<evidence type="ECO:0000259" key="7">
    <source>
        <dbReference type="PROSITE" id="PS51460"/>
    </source>
</evidence>
<comment type="subcellular location">
    <subcellularLocation>
        <location evidence="1">Cytoplasm</location>
        <location evidence="1">Cytoskeleton</location>
    </subcellularLocation>
</comment>
<dbReference type="SMART" id="SM00243">
    <property type="entry name" value="GAS2"/>
    <property type="match status" value="1"/>
</dbReference>
<dbReference type="GO" id="GO:0051764">
    <property type="term" value="P:actin crosslink formation"/>
    <property type="evidence" value="ECO:0007669"/>
    <property type="project" value="TreeGrafter"/>
</dbReference>
<evidence type="ECO:0000256" key="1">
    <source>
        <dbReference type="ARBA" id="ARBA00004245"/>
    </source>
</evidence>
<protein>
    <recommendedName>
        <fullName evidence="11">GAS2-like protein 1</fullName>
    </recommendedName>
</protein>
<feature type="compositionally biased region" description="Basic and acidic residues" evidence="5">
    <location>
        <begin position="1063"/>
        <end position="1084"/>
    </location>
</feature>
<comment type="caution">
    <text evidence="8">The sequence shown here is derived from an EMBL/GenBank/DDBJ whole genome shotgun (WGS) entry which is preliminary data.</text>
</comment>
<dbReference type="GO" id="GO:0001578">
    <property type="term" value="P:microtubule bundle formation"/>
    <property type="evidence" value="ECO:0007669"/>
    <property type="project" value="TreeGrafter"/>
</dbReference>
<feature type="compositionally biased region" description="Low complexity" evidence="5">
    <location>
        <begin position="1010"/>
        <end position="1022"/>
    </location>
</feature>
<dbReference type="CDD" id="cd21268">
    <property type="entry name" value="CH_GAS2L1_2"/>
    <property type="match status" value="1"/>
</dbReference>
<evidence type="ECO:0000313" key="8">
    <source>
        <dbReference type="EMBL" id="CAF0798149.1"/>
    </source>
</evidence>
<keyword evidence="10" id="KW-1185">Reference proteome</keyword>
<accession>A0A813SEA9</accession>
<feature type="compositionally biased region" description="Basic and acidic residues" evidence="5">
    <location>
        <begin position="524"/>
        <end position="541"/>
    </location>
</feature>
<feature type="compositionally biased region" description="Basic and acidic residues" evidence="5">
    <location>
        <begin position="627"/>
        <end position="641"/>
    </location>
</feature>
<feature type="compositionally biased region" description="Polar residues" evidence="5">
    <location>
        <begin position="1042"/>
        <end position="1053"/>
    </location>
</feature>
<dbReference type="Proteomes" id="UP000663829">
    <property type="component" value="Unassembled WGS sequence"/>
</dbReference>
<feature type="region of interest" description="Disordered" evidence="5">
    <location>
        <begin position="581"/>
        <end position="641"/>
    </location>
</feature>
<dbReference type="Gene3D" id="3.30.920.20">
    <property type="entry name" value="Gas2-like domain"/>
    <property type="match status" value="1"/>
</dbReference>
<evidence type="ECO:0000256" key="2">
    <source>
        <dbReference type="ARBA" id="ARBA00022490"/>
    </source>
</evidence>
<feature type="region of interest" description="Disordered" evidence="5">
    <location>
        <begin position="524"/>
        <end position="561"/>
    </location>
</feature>
<dbReference type="GO" id="GO:0001725">
    <property type="term" value="C:stress fiber"/>
    <property type="evidence" value="ECO:0007669"/>
    <property type="project" value="TreeGrafter"/>
</dbReference>
<dbReference type="GO" id="GO:1904825">
    <property type="term" value="P:protein localization to microtubule plus-end"/>
    <property type="evidence" value="ECO:0007669"/>
    <property type="project" value="TreeGrafter"/>
</dbReference>
<dbReference type="Pfam" id="PF02187">
    <property type="entry name" value="GAS2"/>
    <property type="match status" value="1"/>
</dbReference>
<evidence type="ECO:0000259" key="6">
    <source>
        <dbReference type="PROSITE" id="PS50021"/>
    </source>
</evidence>
<evidence type="ECO:0008006" key="11">
    <source>
        <dbReference type="Google" id="ProtNLM"/>
    </source>
</evidence>
<feature type="compositionally biased region" description="Basic and acidic residues" evidence="5">
    <location>
        <begin position="1000"/>
        <end position="1009"/>
    </location>
</feature>
<keyword evidence="2" id="KW-0963">Cytoplasm</keyword>
<gene>
    <name evidence="8" type="ORF">GPM918_LOCUS3368</name>
    <name evidence="9" type="ORF">SRO942_LOCUS3368</name>
</gene>
<dbReference type="SMART" id="SM00033">
    <property type="entry name" value="CH"/>
    <property type="match status" value="1"/>
</dbReference>
<dbReference type="GO" id="GO:0005884">
    <property type="term" value="C:actin filament"/>
    <property type="evidence" value="ECO:0007669"/>
    <property type="project" value="TreeGrafter"/>
</dbReference>
<dbReference type="SUPFAM" id="SSF143575">
    <property type="entry name" value="GAS2 domain-like"/>
    <property type="match status" value="1"/>
</dbReference>
<dbReference type="SUPFAM" id="SSF47576">
    <property type="entry name" value="Calponin-homology domain, CH-domain"/>
    <property type="match status" value="1"/>
</dbReference>
<dbReference type="GO" id="GO:0008093">
    <property type="term" value="F:cytoskeletal anchor activity"/>
    <property type="evidence" value="ECO:0007669"/>
    <property type="project" value="TreeGrafter"/>
</dbReference>
<dbReference type="Gene3D" id="1.10.418.10">
    <property type="entry name" value="Calponin-like domain"/>
    <property type="match status" value="1"/>
</dbReference>
<dbReference type="GO" id="GO:0031110">
    <property type="term" value="P:regulation of microtubule polymerization or depolymerization"/>
    <property type="evidence" value="ECO:0007669"/>
    <property type="project" value="TreeGrafter"/>
</dbReference>
<dbReference type="GO" id="GO:0008017">
    <property type="term" value="F:microtubule binding"/>
    <property type="evidence" value="ECO:0007669"/>
    <property type="project" value="InterPro"/>
</dbReference>
<name>A0A813SEA9_9BILA</name>
<evidence type="ECO:0000313" key="10">
    <source>
        <dbReference type="Proteomes" id="UP000663829"/>
    </source>
</evidence>
<keyword evidence="3" id="KW-0206">Cytoskeleton</keyword>
<dbReference type="PANTHER" id="PTHR46756:SF18">
    <property type="entry name" value="GAS2-LIKE PROTEIN PICKLED EGGS"/>
    <property type="match status" value="1"/>
</dbReference>
<dbReference type="PANTHER" id="PTHR46756">
    <property type="entry name" value="TRANSGELIN"/>
    <property type="match status" value="1"/>
</dbReference>
<dbReference type="GO" id="GO:0035371">
    <property type="term" value="C:microtubule plus-end"/>
    <property type="evidence" value="ECO:0007669"/>
    <property type="project" value="TreeGrafter"/>
</dbReference>
<evidence type="ECO:0000256" key="4">
    <source>
        <dbReference type="ARBA" id="ARBA00038441"/>
    </source>
</evidence>
<feature type="region of interest" description="Disordered" evidence="5">
    <location>
        <begin position="940"/>
        <end position="962"/>
    </location>
</feature>
<proteinExistence type="inferred from homology"/>
<sequence length="1188" mass="135455">MVLKTDNNPANLVIDQNSKFLEMKSVQPYNSTDEYLYAMKEDLAEWLSSMYNESITADNFIESLENGVLLCKHANNVNEAARNALKLNLVDHYDTKITNENCIYRENSRPQTFNARDNVSNFIKWCRKVGVREVLMFESDDLILRKNEKNFLFCLLEIARYGAKFGVSVPNIIRLEKEIEEEIQRDKQEEIMSFTELQRLQRSVKKNSIGSIKASHRYSKLLNFVRNEHHDNSMPIERASSSPPPPVLTKQISLTDDSNLTKLKSIEPDNIDSQNIYTNSSSTLSLQSKSNNYSTFSLTHSNGANWLRSKIPKFSKKRRSSEGSNFNSAITSIETDTTIVESRTLGESYETDTLDTTATTKSTSQLHKTVCKMMNACCCPQKFPVIQIGEGKYRIGQSGTIVFIRILRNHVMVRVGGGWDTLENYLNKHDPCRWHRRTETHVEQSESPIIAVPTIMKLNAMKPKNFSGGQPVALRTEQFPLRPTTGGGDLQGAELVITRGVDGRHRIGQIVYKSEEDLLKPRNNHSEKCQHHDTLPKEITPRKSKGLSVRGTGVEYPSTPAKLPVSSETIVESSKPLLNEEPEIVSSAINRKETNESPETSENSETKTVTNDVKPISDELLNINSVDDNKNKLDENHHRDSSIKKAIPENKSNVYKTSLSLDAKGTELINKEKDQYSRRRIEPIDLTLPNKGMLKDTRTVQNLSLVLSDIRHHEQKQLKAIENTSERDNKRSARLYSKKSNTIPCIVEYPKISTNDHDDGSTQHVNDTNFITESTRPHLPWDFQSNESYQHVLKHQEEETQKRSQNVLLDDNSSHFDVPFEETLLSSSESKNPMFDEWNENDMAQGVSDVLNAIGPIEKKQLGITESIISNIDGFTQSQQNDFDLNDIEDAMIGVKSKETTDIKNEDNMDGDSLESYEAIIDNKVNRDKSKTLTALFMEQKQKQPPTYKRPSLPQTTTNKPFHPKLAYCRSNTMPDVIVAVSDQKVSRGRRRQPFITSARGEKRSDSVRSSDSSRTTTVTTTMKNNPQSRPSLVEQKRHSQSTEVLSNSTKNNNIKHRSNHLAYDRDSGFDEQDFRRERLRSEDDSSSIVSDGSTFRSSYGDVKYRENKAYELRLKALDFTKILNEKHAQEPRMKSLHNRRNYNYAETKGSEVIYGTTPRVRLSGKYRKNGDNYLTMKMLQTHNDNTE</sequence>
<feature type="region of interest" description="Disordered" evidence="5">
    <location>
        <begin position="983"/>
        <end position="1097"/>
    </location>
</feature>
<reference evidence="8" key="1">
    <citation type="submission" date="2021-02" db="EMBL/GenBank/DDBJ databases">
        <authorList>
            <person name="Nowell W R."/>
        </authorList>
    </citation>
    <scope>NUCLEOTIDE SEQUENCE</scope>
</reference>
<dbReference type="Pfam" id="PF00307">
    <property type="entry name" value="CH"/>
    <property type="match status" value="1"/>
</dbReference>
<dbReference type="GO" id="GO:0051015">
    <property type="term" value="F:actin filament binding"/>
    <property type="evidence" value="ECO:0007669"/>
    <property type="project" value="TreeGrafter"/>
</dbReference>
<dbReference type="OrthoDB" id="206130at2759"/>
<evidence type="ECO:0000256" key="3">
    <source>
        <dbReference type="ARBA" id="ARBA00023212"/>
    </source>
</evidence>
<dbReference type="InterPro" id="IPR001715">
    <property type="entry name" value="CH_dom"/>
</dbReference>
<dbReference type="GO" id="GO:0005737">
    <property type="term" value="C:cytoplasm"/>
    <property type="evidence" value="ECO:0007669"/>
    <property type="project" value="TreeGrafter"/>
</dbReference>
<feature type="domain" description="Calponin-homology (CH)" evidence="6">
    <location>
        <begin position="37"/>
        <end position="163"/>
    </location>
</feature>
<dbReference type="EMBL" id="CAJOBC010000413">
    <property type="protein sequence ID" value="CAF3582971.1"/>
    <property type="molecule type" value="Genomic_DNA"/>
</dbReference>
<dbReference type="PROSITE" id="PS50021">
    <property type="entry name" value="CH"/>
    <property type="match status" value="1"/>
</dbReference>
<evidence type="ECO:0000256" key="5">
    <source>
        <dbReference type="SAM" id="MobiDB-lite"/>
    </source>
</evidence>